<evidence type="ECO:0000313" key="4">
    <source>
        <dbReference type="Proteomes" id="UP000186914"/>
    </source>
</evidence>
<gene>
    <name evidence="3" type="ORF">SAMN05421858_1425</name>
</gene>
<sequence length="142" mass="16416">MSTRSLNRIETSTNDSSFYYLNKMLELAGVFLFINGIYVAFFSDSLVTTFGYYFVVIAAVCLLLARVISPESPLISHELQSTIRNQLSRTGTKTGRDRRSSRRRTSRRSGFDVRRYLRGIVKKVQQIDFGRFVSRRNGRDRL</sequence>
<proteinExistence type="predicted"/>
<feature type="region of interest" description="Disordered" evidence="1">
    <location>
        <begin position="86"/>
        <end position="109"/>
    </location>
</feature>
<protein>
    <submittedName>
        <fullName evidence="3">Uncharacterized protein</fullName>
    </submittedName>
</protein>
<keyword evidence="2" id="KW-1133">Transmembrane helix</keyword>
<dbReference type="EMBL" id="FTNO01000001">
    <property type="protein sequence ID" value="SIR10175.1"/>
    <property type="molecule type" value="Genomic_DNA"/>
</dbReference>
<evidence type="ECO:0000256" key="2">
    <source>
        <dbReference type="SAM" id="Phobius"/>
    </source>
</evidence>
<dbReference type="AlphaFoldDB" id="A0A1N6Y6A6"/>
<reference evidence="4" key="1">
    <citation type="submission" date="2017-01" db="EMBL/GenBank/DDBJ databases">
        <authorList>
            <person name="Varghese N."/>
            <person name="Submissions S."/>
        </authorList>
    </citation>
    <scope>NUCLEOTIDE SEQUENCE [LARGE SCALE GENOMIC DNA]</scope>
    <source>
        <strain evidence="4">CGMCC 1.7737</strain>
    </source>
</reference>
<evidence type="ECO:0000256" key="1">
    <source>
        <dbReference type="SAM" id="MobiDB-lite"/>
    </source>
</evidence>
<keyword evidence="2" id="KW-0812">Transmembrane</keyword>
<dbReference type="RefSeq" id="WP_245799946.1">
    <property type="nucleotide sequence ID" value="NZ_FTNO01000001.1"/>
</dbReference>
<keyword evidence="4" id="KW-1185">Reference proteome</keyword>
<accession>A0A1N6Y6A6</accession>
<feature type="transmembrane region" description="Helical" evidence="2">
    <location>
        <begin position="50"/>
        <end position="68"/>
    </location>
</feature>
<name>A0A1N6Y6A6_9EURY</name>
<feature type="transmembrane region" description="Helical" evidence="2">
    <location>
        <begin position="20"/>
        <end position="38"/>
    </location>
</feature>
<keyword evidence="2" id="KW-0472">Membrane</keyword>
<evidence type="ECO:0000313" key="3">
    <source>
        <dbReference type="EMBL" id="SIR10175.1"/>
    </source>
</evidence>
<organism evidence="3 4">
    <name type="scientific">Haladaptatus litoreus</name>
    <dbReference type="NCBI Taxonomy" id="553468"/>
    <lineage>
        <taxon>Archaea</taxon>
        <taxon>Methanobacteriati</taxon>
        <taxon>Methanobacteriota</taxon>
        <taxon>Stenosarchaea group</taxon>
        <taxon>Halobacteria</taxon>
        <taxon>Halobacteriales</taxon>
        <taxon>Haladaptataceae</taxon>
        <taxon>Haladaptatus</taxon>
    </lineage>
</organism>
<dbReference type="Proteomes" id="UP000186914">
    <property type="component" value="Unassembled WGS sequence"/>
</dbReference>